<dbReference type="InterPro" id="IPR029044">
    <property type="entry name" value="Nucleotide-diphossugar_trans"/>
</dbReference>
<dbReference type="KEGG" id="dog:HP555_04865"/>
<accession>A0A7T6AQ12</accession>
<dbReference type="PANTHER" id="PTHR32125">
    <property type="entry name" value="2-C-METHYL-D-ERYTHRITOL 4-PHOSPHATE CYTIDYLYLTRANSFERASE, CHLOROPLASTIC"/>
    <property type="match status" value="1"/>
</dbReference>
<feature type="site" description="Positions MEP for the nucleophilic attack" evidence="7">
    <location>
        <position position="223"/>
    </location>
</feature>
<dbReference type="Gene3D" id="3.90.550.10">
    <property type="entry name" value="Spore Coat Polysaccharide Biosynthesis Protein SpsA, Chain A"/>
    <property type="match status" value="1"/>
</dbReference>
<comment type="function">
    <text evidence="7">Catalyzes the formation of 4-diphosphocytidyl-2-C-methyl-D-erythritol from CTP and 2-C-methyl-D-erythritol 4-phosphate (MEP).</text>
</comment>
<keyword evidence="5 7" id="KW-0548">Nucleotidyltransferase</keyword>
<dbReference type="GO" id="GO:0019288">
    <property type="term" value="P:isopentenyl diphosphate biosynthetic process, methylerythritol 4-phosphate pathway"/>
    <property type="evidence" value="ECO:0007669"/>
    <property type="project" value="UniProtKB-UniRule"/>
</dbReference>
<dbReference type="RefSeq" id="WP_199264064.1">
    <property type="nucleotide sequence ID" value="NZ_CP054140.1"/>
</dbReference>
<feature type="site" description="Transition state stabilizer" evidence="7">
    <location>
        <position position="32"/>
    </location>
</feature>
<dbReference type="GO" id="GO:0050518">
    <property type="term" value="F:2-C-methyl-D-erythritol 4-phosphate cytidylyltransferase activity"/>
    <property type="evidence" value="ECO:0007669"/>
    <property type="project" value="UniProtKB-UniRule"/>
</dbReference>
<comment type="pathway">
    <text evidence="2 7">Isoprenoid biosynthesis; isopentenyl diphosphate biosynthesis via DXP pathway; isopentenyl diphosphate from 1-deoxy-D-xylulose 5-phosphate: step 2/6.</text>
</comment>
<dbReference type="InterPro" id="IPR034683">
    <property type="entry name" value="IspD/TarI"/>
</dbReference>
<dbReference type="NCBIfam" id="TIGR00453">
    <property type="entry name" value="ispD"/>
    <property type="match status" value="1"/>
</dbReference>
<proteinExistence type="inferred from homology"/>
<dbReference type="FunFam" id="3.90.550.10:FF:000003">
    <property type="entry name" value="2-C-methyl-D-erythritol 4-phosphate cytidylyltransferase"/>
    <property type="match status" value="1"/>
</dbReference>
<sequence>MNSDISQHPHLRAGVVIPAGGTGSRFGHTRPKQFLELAGKPVLIRTCQAFLELERIQTVVVVVPADYAAYTDELIRTHVSLEHRLRLQITNGGSTRQESVQAGLTMLPVETDLVLVHDAARPLVDRETILRCLDGAVRFGAAIAAVPVKDTLKQVKDDGSIVSTIDRSHIWQAQTPQAARRTLLEQAFARAASTGFVGTDEASLLEAAGIPVQVVEGSEYNSKITRPEDLQMAEALLMQRNI</sequence>
<dbReference type="CDD" id="cd02516">
    <property type="entry name" value="CDP-ME_synthetase"/>
    <property type="match status" value="1"/>
</dbReference>
<dbReference type="EC" id="2.7.7.60" evidence="7"/>
<dbReference type="HAMAP" id="MF_00108">
    <property type="entry name" value="IspD"/>
    <property type="match status" value="1"/>
</dbReference>
<evidence type="ECO:0000256" key="2">
    <source>
        <dbReference type="ARBA" id="ARBA00004787"/>
    </source>
</evidence>
<name>A0A7T6AQ12_9BACT</name>
<protein>
    <recommendedName>
        <fullName evidence="7">2-C-methyl-D-erythritol 4-phosphate cytidylyltransferase</fullName>
        <ecNumber evidence="7">2.7.7.60</ecNumber>
    </recommendedName>
    <alternativeName>
        <fullName evidence="7">4-diphosphocytidyl-2C-methyl-D-erythritol synthase</fullName>
    </alternativeName>
    <alternativeName>
        <fullName evidence="7">MEP cytidylyltransferase</fullName>
        <shortName evidence="7">MCT</shortName>
    </alternativeName>
</protein>
<evidence type="ECO:0000256" key="4">
    <source>
        <dbReference type="ARBA" id="ARBA00022679"/>
    </source>
</evidence>
<evidence type="ECO:0000256" key="6">
    <source>
        <dbReference type="ARBA" id="ARBA00023229"/>
    </source>
</evidence>
<dbReference type="SUPFAM" id="SSF53448">
    <property type="entry name" value="Nucleotide-diphospho-sugar transferases"/>
    <property type="match status" value="1"/>
</dbReference>
<gene>
    <name evidence="7 8" type="primary">ispD</name>
    <name evidence="8" type="ORF">HP555_04865</name>
</gene>
<evidence type="ECO:0000256" key="5">
    <source>
        <dbReference type="ARBA" id="ARBA00022695"/>
    </source>
</evidence>
<keyword evidence="6 7" id="KW-0414">Isoprene biosynthesis</keyword>
<organism evidence="8 9">
    <name type="scientific">Desulfobulbus oligotrophicus</name>
    <dbReference type="NCBI Taxonomy" id="1909699"/>
    <lineage>
        <taxon>Bacteria</taxon>
        <taxon>Pseudomonadati</taxon>
        <taxon>Thermodesulfobacteriota</taxon>
        <taxon>Desulfobulbia</taxon>
        <taxon>Desulfobulbales</taxon>
        <taxon>Desulfobulbaceae</taxon>
        <taxon>Desulfobulbus</taxon>
    </lineage>
</organism>
<evidence type="ECO:0000313" key="8">
    <source>
        <dbReference type="EMBL" id="QQG65243.1"/>
    </source>
</evidence>
<dbReference type="Proteomes" id="UP000596092">
    <property type="component" value="Chromosome"/>
</dbReference>
<dbReference type="AlphaFoldDB" id="A0A7T6AQ12"/>
<keyword evidence="9" id="KW-1185">Reference proteome</keyword>
<reference evidence="8 9" key="1">
    <citation type="submission" date="2020-05" db="EMBL/GenBank/DDBJ databases">
        <title>Complete genome of Desulfobulbus oligotrophicus.</title>
        <authorList>
            <person name="Podar M."/>
        </authorList>
    </citation>
    <scope>NUCLEOTIDE SEQUENCE [LARGE SCALE GENOMIC DNA]</scope>
    <source>
        <strain evidence="8 9">Prop6</strain>
    </source>
</reference>
<dbReference type="InterPro" id="IPR050088">
    <property type="entry name" value="IspD/TarI_cytidylyltransf_bact"/>
</dbReference>
<dbReference type="Pfam" id="PF01128">
    <property type="entry name" value="IspD"/>
    <property type="match status" value="1"/>
</dbReference>
<evidence type="ECO:0000256" key="7">
    <source>
        <dbReference type="HAMAP-Rule" id="MF_00108"/>
    </source>
</evidence>
<dbReference type="PANTHER" id="PTHR32125:SF4">
    <property type="entry name" value="2-C-METHYL-D-ERYTHRITOL 4-PHOSPHATE CYTIDYLYLTRANSFERASE, CHLOROPLASTIC"/>
    <property type="match status" value="1"/>
</dbReference>
<dbReference type="InterPro" id="IPR018294">
    <property type="entry name" value="ISPD_synthase_CS"/>
</dbReference>
<evidence type="ECO:0000256" key="3">
    <source>
        <dbReference type="ARBA" id="ARBA00009789"/>
    </source>
</evidence>
<comment type="catalytic activity">
    <reaction evidence="1 7">
        <text>2-C-methyl-D-erythritol 4-phosphate + CTP + H(+) = 4-CDP-2-C-methyl-D-erythritol + diphosphate</text>
        <dbReference type="Rhea" id="RHEA:13429"/>
        <dbReference type="ChEBI" id="CHEBI:15378"/>
        <dbReference type="ChEBI" id="CHEBI:33019"/>
        <dbReference type="ChEBI" id="CHEBI:37563"/>
        <dbReference type="ChEBI" id="CHEBI:57823"/>
        <dbReference type="ChEBI" id="CHEBI:58262"/>
        <dbReference type="EC" id="2.7.7.60"/>
    </reaction>
</comment>
<feature type="site" description="Transition state stabilizer" evidence="7">
    <location>
        <position position="25"/>
    </location>
</feature>
<keyword evidence="4 7" id="KW-0808">Transferase</keyword>
<dbReference type="PROSITE" id="PS01295">
    <property type="entry name" value="ISPD"/>
    <property type="match status" value="1"/>
</dbReference>
<dbReference type="EMBL" id="CP054140">
    <property type="protein sequence ID" value="QQG65243.1"/>
    <property type="molecule type" value="Genomic_DNA"/>
</dbReference>
<evidence type="ECO:0000256" key="1">
    <source>
        <dbReference type="ARBA" id="ARBA00001282"/>
    </source>
</evidence>
<dbReference type="UniPathway" id="UPA00056">
    <property type="reaction ID" value="UER00093"/>
</dbReference>
<comment type="similarity">
    <text evidence="3 7">Belongs to the IspD/TarI cytidylyltransferase family. IspD subfamily.</text>
</comment>
<evidence type="ECO:0000313" key="9">
    <source>
        <dbReference type="Proteomes" id="UP000596092"/>
    </source>
</evidence>
<dbReference type="InterPro" id="IPR001228">
    <property type="entry name" value="IspD"/>
</dbReference>
<feature type="site" description="Positions MEP for the nucleophilic attack" evidence="7">
    <location>
        <position position="167"/>
    </location>
</feature>